<keyword evidence="1 5" id="KW-0436">Ligase</keyword>
<dbReference type="CDD" id="cd08962">
    <property type="entry name" value="GatD"/>
    <property type="match status" value="1"/>
</dbReference>
<dbReference type="InterPro" id="IPR027473">
    <property type="entry name" value="L-asparaginase_C"/>
</dbReference>
<dbReference type="PROSITE" id="PS51732">
    <property type="entry name" value="ASN_GLN_ASE_3"/>
    <property type="match status" value="1"/>
</dbReference>
<comment type="subunit">
    <text evidence="5 7">Heterodimer of GatD and GatE.</text>
</comment>
<dbReference type="Proteomes" id="UP000007812">
    <property type="component" value="Chromosome"/>
</dbReference>
<evidence type="ECO:0000256" key="7">
    <source>
        <dbReference type="RuleBase" id="RU004457"/>
    </source>
</evidence>
<dbReference type="HOGENOM" id="CLU_019134_2_1_2"/>
<dbReference type="GO" id="GO:0006450">
    <property type="term" value="P:regulation of translational fidelity"/>
    <property type="evidence" value="ECO:0007669"/>
    <property type="project" value="InterPro"/>
</dbReference>
<keyword evidence="4 5" id="KW-0648">Protein biosynthesis</keyword>
<accession>F4G0J6</accession>
<evidence type="ECO:0000259" key="10">
    <source>
        <dbReference type="Pfam" id="PF18195"/>
    </source>
</evidence>
<dbReference type="GO" id="GO:0004067">
    <property type="term" value="F:asparaginase activity"/>
    <property type="evidence" value="ECO:0007669"/>
    <property type="project" value="UniProtKB-UniRule"/>
</dbReference>
<dbReference type="GO" id="GO:0006412">
    <property type="term" value="P:translation"/>
    <property type="evidence" value="ECO:0007669"/>
    <property type="project" value="UniProtKB-UniRule"/>
</dbReference>
<dbReference type="KEGG" id="mcn:Mcup_0508"/>
<comment type="similarity">
    <text evidence="5 7">Belongs to the asparaginase 1 family. GatD subfamily.</text>
</comment>
<keyword evidence="12" id="KW-1185">Reference proteome</keyword>
<evidence type="ECO:0000259" key="8">
    <source>
        <dbReference type="Pfam" id="PF00710"/>
    </source>
</evidence>
<dbReference type="SMART" id="SM00870">
    <property type="entry name" value="Asparaginase"/>
    <property type="match status" value="1"/>
</dbReference>
<dbReference type="SUPFAM" id="SSF141300">
    <property type="entry name" value="GatD N-terminal domain-like"/>
    <property type="match status" value="1"/>
</dbReference>
<dbReference type="GO" id="GO:0016740">
    <property type="term" value="F:transferase activity"/>
    <property type="evidence" value="ECO:0007669"/>
    <property type="project" value="UniProtKB-KW"/>
</dbReference>
<comment type="function">
    <text evidence="5 7">Allows the formation of correctly charged Gln-tRNA(Gln) through the transamidation of misacylated Glu-tRNA(Gln) in organisms which lack glutaminyl-tRNA synthetase. The reaction takes place in the presence of glutamine and ATP through an activated gamma-phospho-Glu-tRNA(Gln). The GatDE system is specific for glutamate and does not act on aspartate.</text>
</comment>
<feature type="domain" description="Asparaginase/glutaminase C-terminal" evidence="9">
    <location>
        <begin position="302"/>
        <end position="415"/>
    </location>
</feature>
<dbReference type="PANTHER" id="PTHR11707">
    <property type="entry name" value="L-ASPARAGINASE"/>
    <property type="match status" value="1"/>
</dbReference>
<dbReference type="PATRIC" id="fig|1006006.8.peg.508"/>
<dbReference type="Gene3D" id="3.40.50.40">
    <property type="match status" value="1"/>
</dbReference>
<keyword evidence="2 5" id="KW-0547">Nucleotide-binding</keyword>
<feature type="active site" evidence="5">
    <location>
        <position position="174"/>
    </location>
</feature>
<dbReference type="eggNOG" id="arCOG01924">
    <property type="taxonomic scope" value="Archaea"/>
</dbReference>
<dbReference type="InterPro" id="IPR006033">
    <property type="entry name" value="AsnA_fam"/>
</dbReference>
<dbReference type="PIRSF" id="PIRSF001220">
    <property type="entry name" value="L-ASNase_gatD"/>
    <property type="match status" value="1"/>
</dbReference>
<organism evidence="11 12">
    <name type="scientific">Metallosphaera cuprina (strain Ar-4)</name>
    <dbReference type="NCBI Taxonomy" id="1006006"/>
    <lineage>
        <taxon>Archaea</taxon>
        <taxon>Thermoproteota</taxon>
        <taxon>Thermoprotei</taxon>
        <taxon>Sulfolobales</taxon>
        <taxon>Sulfolobaceae</taxon>
        <taxon>Metallosphaera</taxon>
    </lineage>
</organism>
<dbReference type="NCBIfam" id="NF003217">
    <property type="entry name" value="PRK04183.1"/>
    <property type="match status" value="1"/>
</dbReference>
<dbReference type="PRINTS" id="PR00139">
    <property type="entry name" value="ASNGLNASE"/>
</dbReference>
<evidence type="ECO:0000256" key="5">
    <source>
        <dbReference type="HAMAP-Rule" id="MF_00586"/>
    </source>
</evidence>
<sequence>MLEGYRGRALHVLASINADVGDVIELNSDKVHLRGILMPSYSKDDSIVVLKLDNGYNVGFSVDKVKVSLVERSSKKEPEKTESNKPGKVKIISTGGTIVSKVEYETGAVRPALTTEEIIKFVPEIQDITSISANVLFSILSENMNPKFWVKIAESVKRAFEEGSEGVVVAHGTDTMSYTASALAFSLNVLPGPVVLVGSQRSSDRPSSDSGINLVSSVLLANQAPFGEVVVNMHGESSDTYTLAHRGVKVRKMHTSRRDAFQSVNDLPLAKVIWKEKLVKLLRTDYRRKSDHIEMNAKFDERVFLLKFYPGLKPDIVELLLSAGYKGIIVEGTGLGHTSSEFQEAFRKATKEGVFVGMTSQCLFGRVNMNVYQTGRILQQAGVIPLGDMLPEVALVKLMWVLGQTDDLEQITKIMLKNVVGEYNPRHLLDHFPRWKHE</sequence>
<dbReference type="STRING" id="1006006.Mcup_0508"/>
<dbReference type="PANTHER" id="PTHR11707:SF28">
    <property type="entry name" value="60 KDA LYSOPHOSPHOLIPASE"/>
    <property type="match status" value="1"/>
</dbReference>
<dbReference type="SUPFAM" id="SSF53774">
    <property type="entry name" value="Glutaminase/Asparaginase"/>
    <property type="match status" value="1"/>
</dbReference>
<dbReference type="EMBL" id="CP002656">
    <property type="protein sequence ID" value="AEB94615.1"/>
    <property type="molecule type" value="Genomic_DNA"/>
</dbReference>
<dbReference type="Gene3D" id="3.40.50.1170">
    <property type="entry name" value="L-asparaginase, N-terminal domain"/>
    <property type="match status" value="1"/>
</dbReference>
<dbReference type="NCBIfam" id="TIGR00519">
    <property type="entry name" value="asnASE_I"/>
    <property type="match status" value="1"/>
</dbReference>
<keyword evidence="3 5" id="KW-0067">ATP-binding</keyword>
<dbReference type="RefSeq" id="WP_013737113.1">
    <property type="nucleotide sequence ID" value="NC_015435.1"/>
</dbReference>
<dbReference type="GeneID" id="10492701"/>
<dbReference type="EC" id="6.3.5.-" evidence="5 7"/>
<dbReference type="AlphaFoldDB" id="F4G0J6"/>
<dbReference type="InterPro" id="IPR037152">
    <property type="entry name" value="L-asparaginase_N_sf"/>
</dbReference>
<name>F4G0J6_METCR</name>
<evidence type="ECO:0000256" key="2">
    <source>
        <dbReference type="ARBA" id="ARBA00022741"/>
    </source>
</evidence>
<comment type="catalytic activity">
    <reaction evidence="5 7">
        <text>L-glutamyl-tRNA(Gln) + L-glutamine + ATP + H2O = L-glutaminyl-tRNA(Gln) + L-glutamate + ADP + phosphate + H(+)</text>
        <dbReference type="Rhea" id="RHEA:17521"/>
        <dbReference type="Rhea" id="RHEA-COMP:9681"/>
        <dbReference type="Rhea" id="RHEA-COMP:9684"/>
        <dbReference type="ChEBI" id="CHEBI:15377"/>
        <dbReference type="ChEBI" id="CHEBI:15378"/>
        <dbReference type="ChEBI" id="CHEBI:29985"/>
        <dbReference type="ChEBI" id="CHEBI:30616"/>
        <dbReference type="ChEBI" id="CHEBI:43474"/>
        <dbReference type="ChEBI" id="CHEBI:58359"/>
        <dbReference type="ChEBI" id="CHEBI:78520"/>
        <dbReference type="ChEBI" id="CHEBI:78521"/>
        <dbReference type="ChEBI" id="CHEBI:456216"/>
    </reaction>
</comment>
<feature type="domain" description="GatD N-terminal" evidence="10">
    <location>
        <begin position="18"/>
        <end position="70"/>
    </location>
</feature>
<evidence type="ECO:0000313" key="12">
    <source>
        <dbReference type="Proteomes" id="UP000007812"/>
    </source>
</evidence>
<proteinExistence type="inferred from homology"/>
<feature type="active site" evidence="5">
    <location>
        <position position="252"/>
    </location>
</feature>
<dbReference type="Pfam" id="PF00710">
    <property type="entry name" value="Asparaginase"/>
    <property type="match status" value="1"/>
</dbReference>
<evidence type="ECO:0000259" key="9">
    <source>
        <dbReference type="Pfam" id="PF17763"/>
    </source>
</evidence>
<dbReference type="InterPro" id="IPR040919">
    <property type="entry name" value="Asparaginase_C"/>
</dbReference>
<dbReference type="GO" id="GO:0005524">
    <property type="term" value="F:ATP binding"/>
    <property type="evidence" value="ECO:0007669"/>
    <property type="project" value="UniProtKB-KW"/>
</dbReference>
<dbReference type="InterPro" id="IPR027474">
    <property type="entry name" value="L-asparaginase_N"/>
</dbReference>
<dbReference type="HAMAP" id="MF_00586">
    <property type="entry name" value="GatD"/>
    <property type="match status" value="1"/>
</dbReference>
<feature type="domain" description="L-asparaginase N-terminal" evidence="8">
    <location>
        <begin position="88"/>
        <end position="276"/>
    </location>
</feature>
<dbReference type="Pfam" id="PF18195">
    <property type="entry name" value="GatD_N"/>
    <property type="match status" value="1"/>
</dbReference>
<feature type="active site" evidence="5">
    <location>
        <position position="97"/>
    </location>
</feature>
<reference evidence="11 12" key="1">
    <citation type="journal article" date="2011" name="J. Bacteriol.">
        <title>Complete genome sequence of Metallosphaera cuprina, a metal sulfide-oxidizing archaeon from a hot spring.</title>
        <authorList>
            <person name="Liu L.J."/>
            <person name="You X.Y."/>
            <person name="Zheng H."/>
            <person name="Wang S."/>
            <person name="Jiang C.Y."/>
            <person name="Liu S.J."/>
        </authorList>
    </citation>
    <scope>NUCLEOTIDE SEQUENCE [LARGE SCALE GENOMIC DNA]</scope>
    <source>
        <strain evidence="11 12">Ar-4</strain>
    </source>
</reference>
<dbReference type="InterPro" id="IPR040918">
    <property type="entry name" value="GatD_N"/>
</dbReference>
<dbReference type="PROSITE" id="PS00917">
    <property type="entry name" value="ASN_GLN_ASE_2"/>
    <property type="match status" value="1"/>
</dbReference>
<dbReference type="PIRSF" id="PIRSF500175">
    <property type="entry name" value="Glu_ADT_D"/>
    <property type="match status" value="1"/>
</dbReference>
<evidence type="ECO:0000256" key="3">
    <source>
        <dbReference type="ARBA" id="ARBA00022840"/>
    </source>
</evidence>
<evidence type="ECO:0000256" key="4">
    <source>
        <dbReference type="ARBA" id="ARBA00022917"/>
    </source>
</evidence>
<dbReference type="GO" id="GO:0006520">
    <property type="term" value="P:amino acid metabolic process"/>
    <property type="evidence" value="ECO:0007669"/>
    <property type="project" value="InterPro"/>
</dbReference>
<dbReference type="InterPro" id="IPR011878">
    <property type="entry name" value="GatD"/>
</dbReference>
<dbReference type="Pfam" id="PF17763">
    <property type="entry name" value="Asparaginase_C"/>
    <property type="match status" value="1"/>
</dbReference>
<dbReference type="NCBIfam" id="TIGR02153">
    <property type="entry name" value="gatD_arch"/>
    <property type="match status" value="1"/>
</dbReference>
<protein>
    <recommendedName>
        <fullName evidence="5 7">Glutamyl-tRNA(Gln) amidotransferase subunit D</fullName>
        <shortName evidence="5">Glu-ADT subunit D</shortName>
        <ecNumber evidence="5 7">6.3.5.-</ecNumber>
    </recommendedName>
</protein>
<dbReference type="OrthoDB" id="371959at2157"/>
<feature type="active site" evidence="5 6">
    <location>
        <position position="173"/>
    </location>
</feature>
<dbReference type="Gene3D" id="2.30.30.520">
    <property type="match status" value="1"/>
</dbReference>
<dbReference type="InterPro" id="IPR037222">
    <property type="entry name" value="GatD_N_sf"/>
</dbReference>
<dbReference type="GO" id="GO:0050567">
    <property type="term" value="F:glutaminyl-tRNA synthase (glutamine-hydrolyzing) activity"/>
    <property type="evidence" value="ECO:0007669"/>
    <property type="project" value="UniProtKB-UniRule"/>
</dbReference>
<dbReference type="InterPro" id="IPR006034">
    <property type="entry name" value="Asparaginase/glutaminase-like"/>
</dbReference>
<dbReference type="InterPro" id="IPR027475">
    <property type="entry name" value="Asparaginase/glutaminase_AS2"/>
</dbReference>
<dbReference type="InterPro" id="IPR036152">
    <property type="entry name" value="Asp/glu_Ase-like_sf"/>
</dbReference>
<gene>
    <name evidence="5" type="primary">gatD</name>
    <name evidence="11" type="ordered locus">Mcup_0508</name>
</gene>
<evidence type="ECO:0000256" key="6">
    <source>
        <dbReference type="PROSITE-ProRule" id="PRU10100"/>
    </source>
</evidence>
<evidence type="ECO:0000313" key="11">
    <source>
        <dbReference type="EMBL" id="AEB94615.1"/>
    </source>
</evidence>
<evidence type="ECO:0000256" key="1">
    <source>
        <dbReference type="ARBA" id="ARBA00022598"/>
    </source>
</evidence>